<name>A0A9P4YFL2_CRYP1</name>
<dbReference type="RefSeq" id="XP_040782291.1">
    <property type="nucleotide sequence ID" value="XM_040925077.1"/>
</dbReference>
<feature type="compositionally biased region" description="Low complexity" evidence="1">
    <location>
        <begin position="28"/>
        <end position="37"/>
    </location>
</feature>
<keyword evidence="3" id="KW-1185">Reference proteome</keyword>
<dbReference type="EMBL" id="MU032344">
    <property type="protein sequence ID" value="KAF3771330.1"/>
    <property type="molecule type" value="Genomic_DNA"/>
</dbReference>
<protein>
    <submittedName>
        <fullName evidence="2">Uncharacterized protein</fullName>
    </submittedName>
</protein>
<comment type="caution">
    <text evidence="2">The sequence shown here is derived from an EMBL/GenBank/DDBJ whole genome shotgun (WGS) entry which is preliminary data.</text>
</comment>
<evidence type="ECO:0000256" key="1">
    <source>
        <dbReference type="SAM" id="MobiDB-lite"/>
    </source>
</evidence>
<accession>A0A9P4YFL2</accession>
<organism evidence="2 3">
    <name type="scientific">Cryphonectria parasitica (strain ATCC 38755 / EP155)</name>
    <dbReference type="NCBI Taxonomy" id="660469"/>
    <lineage>
        <taxon>Eukaryota</taxon>
        <taxon>Fungi</taxon>
        <taxon>Dikarya</taxon>
        <taxon>Ascomycota</taxon>
        <taxon>Pezizomycotina</taxon>
        <taxon>Sordariomycetes</taxon>
        <taxon>Sordariomycetidae</taxon>
        <taxon>Diaporthales</taxon>
        <taxon>Cryphonectriaceae</taxon>
        <taxon>Cryphonectria-Endothia species complex</taxon>
        <taxon>Cryphonectria</taxon>
    </lineage>
</organism>
<dbReference type="OrthoDB" id="3692147at2759"/>
<evidence type="ECO:0000313" key="2">
    <source>
        <dbReference type="EMBL" id="KAF3771330.1"/>
    </source>
</evidence>
<gene>
    <name evidence="2" type="ORF">M406DRAFT_67639</name>
</gene>
<sequence length="478" mass="54817">MPTLHNISKAYPLDHNVEPHLSRRHGQSSKTSGGSSDDTYATCIDGVYQPKWIIQRAANNTNSPVYTLRGGLIFLIAVHLELEAVRLLRQTSRIFRDNVPAWLAEPLCYTDNSSSNDNDPNLQKKKQTELLFTNDTLCQPCRNFRDDGRYNKALQALHKELWCSGCSEYHTRAIFSAKQAQNKSNATRVCILHEGRVRLCAHASRDWAQLHESAARFLRFGMPQRLVCWHCKYNDEDYEVPVLRVIPRHERLFMGQAEDDLEYGIVPVSINTRNRVLSLDHAGPVTRKALQDALETHRDTLGCMLCPHFTIDDDRLMLLSFGPDTCACFDPEPQNAHDCCGFEHGCCRCRANRNDGRSGLFMPAFKVEKGRLWYGGGEGGDHQWRCQDCDTVYWWERQGKDVFVHVKRMIPLRSEREGWDGFAENLDPVSWGAHEDEALRGVAYCEDDKCARRRGWACLTKLGRKSTLEAWNPIESWW</sequence>
<dbReference type="AlphaFoldDB" id="A0A9P4YFL2"/>
<proteinExistence type="predicted"/>
<feature type="region of interest" description="Disordered" evidence="1">
    <location>
        <begin position="18"/>
        <end position="37"/>
    </location>
</feature>
<dbReference type="GeneID" id="63842206"/>
<reference evidence="2" key="1">
    <citation type="journal article" date="2020" name="Phytopathology">
        <title>Genome sequence of the chestnut blight fungus Cryphonectria parasitica EP155: A fundamental resource for an archetypical invasive plant pathogen.</title>
        <authorList>
            <person name="Crouch J.A."/>
            <person name="Dawe A."/>
            <person name="Aerts A."/>
            <person name="Barry K."/>
            <person name="Churchill A.C.L."/>
            <person name="Grimwood J."/>
            <person name="Hillman B."/>
            <person name="Milgroom M.G."/>
            <person name="Pangilinan J."/>
            <person name="Smith M."/>
            <person name="Salamov A."/>
            <person name="Schmutz J."/>
            <person name="Yadav J."/>
            <person name="Grigoriev I.V."/>
            <person name="Nuss D."/>
        </authorList>
    </citation>
    <scope>NUCLEOTIDE SEQUENCE</scope>
    <source>
        <strain evidence="2">EP155</strain>
    </source>
</reference>
<dbReference type="Proteomes" id="UP000803844">
    <property type="component" value="Unassembled WGS sequence"/>
</dbReference>
<evidence type="ECO:0000313" key="3">
    <source>
        <dbReference type="Proteomes" id="UP000803844"/>
    </source>
</evidence>